<organism evidence="2 3">
    <name type="scientific">Yeguia hominis</name>
    <dbReference type="NCBI Taxonomy" id="2763662"/>
    <lineage>
        <taxon>Bacteria</taxon>
        <taxon>Bacillati</taxon>
        <taxon>Bacillota</taxon>
        <taxon>Clostridia</taxon>
        <taxon>Eubacteriales</taxon>
        <taxon>Yeguiaceae</taxon>
        <taxon>Yeguia</taxon>
    </lineage>
</organism>
<dbReference type="RefSeq" id="WP_249317811.1">
    <property type="nucleotide sequence ID" value="NZ_JACRSN010000001.1"/>
</dbReference>
<reference evidence="2" key="1">
    <citation type="submission" date="2020-08" db="EMBL/GenBank/DDBJ databases">
        <title>Genome public.</title>
        <authorList>
            <person name="Liu C."/>
            <person name="Sun Q."/>
        </authorList>
    </citation>
    <scope>NUCLEOTIDE SEQUENCE</scope>
    <source>
        <strain evidence="2">NSJ-40</strain>
    </source>
</reference>
<dbReference type="Gene3D" id="4.10.1060.50">
    <property type="match status" value="1"/>
</dbReference>
<dbReference type="Pfam" id="PF13240">
    <property type="entry name" value="Zn_Ribbon_1"/>
    <property type="match status" value="1"/>
</dbReference>
<dbReference type="AlphaFoldDB" id="A0A926D905"/>
<evidence type="ECO:0000259" key="1">
    <source>
        <dbReference type="Pfam" id="PF13240"/>
    </source>
</evidence>
<name>A0A926D905_9FIRM</name>
<comment type="caution">
    <text evidence="2">The sequence shown here is derived from an EMBL/GenBank/DDBJ whole genome shotgun (WGS) entry which is preliminary data.</text>
</comment>
<gene>
    <name evidence="2" type="ORF">IAG03_01030</name>
</gene>
<evidence type="ECO:0000313" key="3">
    <source>
        <dbReference type="Proteomes" id="UP000651482"/>
    </source>
</evidence>
<protein>
    <submittedName>
        <fullName evidence="2">Zinc ribbon domain-containing protein</fullName>
    </submittedName>
</protein>
<accession>A0A926D905</accession>
<keyword evidence="3" id="KW-1185">Reference proteome</keyword>
<dbReference type="EMBL" id="JACRSN010000001">
    <property type="protein sequence ID" value="MBC8532605.1"/>
    <property type="molecule type" value="Genomic_DNA"/>
</dbReference>
<feature type="domain" description="Zinc-ribbon" evidence="1">
    <location>
        <begin position="97"/>
        <end position="118"/>
    </location>
</feature>
<proteinExistence type="predicted"/>
<dbReference type="InterPro" id="IPR026870">
    <property type="entry name" value="Zinc_ribbon_dom"/>
</dbReference>
<sequence>MGILDDVVVNAKSAATAVGKKAGELVDLSKLRINAADISGEINKKYQELGRILYQAKKEGAQEEDAVKSCIALIDELYEQLDAVNAQILLMRHKKVCGNCKKENSEDAAFCSACGAALDEKPEE</sequence>
<evidence type="ECO:0000313" key="2">
    <source>
        <dbReference type="EMBL" id="MBC8532605.1"/>
    </source>
</evidence>
<dbReference type="Proteomes" id="UP000651482">
    <property type="component" value="Unassembled WGS sequence"/>
</dbReference>
<dbReference type="InterPro" id="IPR038587">
    <property type="entry name" value="Ribosomal_eL40_sf"/>
</dbReference>